<dbReference type="EMBL" id="LGRX02000063">
    <property type="protein sequence ID" value="KAK3289654.1"/>
    <property type="molecule type" value="Genomic_DNA"/>
</dbReference>
<gene>
    <name evidence="2" type="ORF">CYMTET_2924</name>
</gene>
<feature type="region of interest" description="Disordered" evidence="1">
    <location>
        <begin position="220"/>
        <end position="269"/>
    </location>
</feature>
<organism evidence="2 3">
    <name type="scientific">Cymbomonas tetramitiformis</name>
    <dbReference type="NCBI Taxonomy" id="36881"/>
    <lineage>
        <taxon>Eukaryota</taxon>
        <taxon>Viridiplantae</taxon>
        <taxon>Chlorophyta</taxon>
        <taxon>Pyramimonadophyceae</taxon>
        <taxon>Pyramimonadales</taxon>
        <taxon>Pyramimonadaceae</taxon>
        <taxon>Cymbomonas</taxon>
    </lineage>
</organism>
<evidence type="ECO:0000256" key="1">
    <source>
        <dbReference type="SAM" id="MobiDB-lite"/>
    </source>
</evidence>
<evidence type="ECO:0000313" key="2">
    <source>
        <dbReference type="EMBL" id="KAK3289654.1"/>
    </source>
</evidence>
<comment type="caution">
    <text evidence="2">The sequence shown here is derived from an EMBL/GenBank/DDBJ whole genome shotgun (WGS) entry which is preliminary data.</text>
</comment>
<dbReference type="Proteomes" id="UP001190700">
    <property type="component" value="Unassembled WGS sequence"/>
</dbReference>
<reference evidence="2 3" key="1">
    <citation type="journal article" date="2015" name="Genome Biol. Evol.">
        <title>Comparative Genomics of a Bacterivorous Green Alga Reveals Evolutionary Causalities and Consequences of Phago-Mixotrophic Mode of Nutrition.</title>
        <authorList>
            <person name="Burns J.A."/>
            <person name="Paasch A."/>
            <person name="Narechania A."/>
            <person name="Kim E."/>
        </authorList>
    </citation>
    <scope>NUCLEOTIDE SEQUENCE [LARGE SCALE GENOMIC DNA]</scope>
    <source>
        <strain evidence="2 3">PLY_AMNH</strain>
    </source>
</reference>
<sequence>MDCGALHRETVRIDHLETDLDFRKITLAAMPAFWLLYDTDCTIHFSRSNVVDKIAIPECERLARVYTLEGIDRDDEPLTPPNEEVGPLRVKIRSDYDGSARAECVDGALLMTDVYISKVRKERRFPPARCKIIANAIEFRRDAGFTGLLAQEMYERLFRPTRDMLHLVELDLADARDIDEDLPSPWDAVAEERDAEDSQFELDEHDLATLTSAVANIGEVGDAGPDDSKAPATSTPIEVLTGDGDTDDIVQKPRGRGRSRLRPSSTSKTAIERVRKQRRINPNPDGPALTCVAYLKKRHGIVIHDAAESPSEKTGSGKSKYMASQWLEEGGHLDLVICRSCSRGQACNLKAVNYAIHNSTATVDRDNTERSELIMAVHDKYYSDPRQGEGSKAWTPRQDPYRVMYAQLRTVS</sequence>
<name>A0AAE0LM25_9CHLO</name>
<dbReference type="AlphaFoldDB" id="A0AAE0LM25"/>
<proteinExistence type="predicted"/>
<keyword evidence="3" id="KW-1185">Reference proteome</keyword>
<protein>
    <submittedName>
        <fullName evidence="2">Uncharacterized protein</fullName>
    </submittedName>
</protein>
<evidence type="ECO:0000313" key="3">
    <source>
        <dbReference type="Proteomes" id="UP001190700"/>
    </source>
</evidence>
<accession>A0AAE0LM25</accession>